<dbReference type="AlphaFoldDB" id="A0A5N6N9Z1"/>
<dbReference type="Proteomes" id="UP000326396">
    <property type="component" value="Linkage Group LG3"/>
</dbReference>
<keyword evidence="2" id="KW-0805">Transcription regulation</keyword>
<proteinExistence type="predicted"/>
<evidence type="ECO:0000256" key="2">
    <source>
        <dbReference type="ARBA" id="ARBA00023015"/>
    </source>
</evidence>
<evidence type="ECO:0000313" key="10">
    <source>
        <dbReference type="Proteomes" id="UP000326396"/>
    </source>
</evidence>
<comment type="caution">
    <text evidence="9">The sequence shown here is derived from an EMBL/GenBank/DDBJ whole genome shotgun (WGS) entry which is preliminary data.</text>
</comment>
<dbReference type="Pfam" id="PF01486">
    <property type="entry name" value="K-box"/>
    <property type="match status" value="1"/>
</dbReference>
<dbReference type="PANTHER" id="PTHR48019">
    <property type="entry name" value="SERUM RESPONSE FACTOR HOMOLOG"/>
    <property type="match status" value="1"/>
</dbReference>
<dbReference type="OrthoDB" id="1898716at2759"/>
<evidence type="ECO:0000256" key="6">
    <source>
        <dbReference type="SAM" id="Coils"/>
    </source>
</evidence>
<dbReference type="SUPFAM" id="SSF55455">
    <property type="entry name" value="SRF-like"/>
    <property type="match status" value="1"/>
</dbReference>
<dbReference type="Gene3D" id="3.40.1810.10">
    <property type="entry name" value="Transcription factor, MADS-box"/>
    <property type="match status" value="1"/>
</dbReference>
<feature type="domain" description="K-box" evidence="8">
    <location>
        <begin position="84"/>
        <end position="174"/>
    </location>
</feature>
<dbReference type="GO" id="GO:0000977">
    <property type="term" value="F:RNA polymerase II transcription regulatory region sequence-specific DNA binding"/>
    <property type="evidence" value="ECO:0007669"/>
    <property type="project" value="InterPro"/>
</dbReference>
<evidence type="ECO:0000256" key="4">
    <source>
        <dbReference type="ARBA" id="ARBA00023163"/>
    </source>
</evidence>
<gene>
    <name evidence="9" type="ORF">E3N88_26327</name>
</gene>
<dbReference type="InterPro" id="IPR033896">
    <property type="entry name" value="MEF2-like_N"/>
</dbReference>
<comment type="subcellular location">
    <subcellularLocation>
        <location evidence="1">Nucleus</location>
    </subcellularLocation>
</comment>
<evidence type="ECO:0000259" key="7">
    <source>
        <dbReference type="PROSITE" id="PS50066"/>
    </source>
</evidence>
<keyword evidence="5" id="KW-0539">Nucleus</keyword>
<dbReference type="PROSITE" id="PS00350">
    <property type="entry name" value="MADS_BOX_1"/>
    <property type="match status" value="1"/>
</dbReference>
<evidence type="ECO:0000256" key="1">
    <source>
        <dbReference type="ARBA" id="ARBA00004123"/>
    </source>
</evidence>
<feature type="coiled-coil region" evidence="6">
    <location>
        <begin position="84"/>
        <end position="181"/>
    </location>
</feature>
<dbReference type="CDD" id="cd00265">
    <property type="entry name" value="MADS_MEF2_like"/>
    <property type="match status" value="1"/>
</dbReference>
<protein>
    <recommendedName>
        <fullName evidence="11">MADS-box transcription factor 23-like</fullName>
    </recommendedName>
</protein>
<accession>A0A5N6N9Z1</accession>
<dbReference type="InterPro" id="IPR050142">
    <property type="entry name" value="MADS-box/MEF2_TF"/>
</dbReference>
<sequence length="264" mass="30576">MGRGKIVIRRIDNSTSRQVTFSKRRNGLLKKAKELAILCDAEVGVIIFSSTSKLHEFSNTSMQSVIDRYHKAKEEHQIIPTSEVMFWQREAAMLKQQLQSLQENQRQMMGEDLSGLRVQDLQGMENQLEMSLRNIRKKKDQLLFEEIEELKRKGNVIHHENVELCKKVNQIREENSELYKQVYRIAEADSTNRNVFLTNALSIRDDPHATIHLQLSQPDQHEATDALLQSTNLGMQQHWHINAINKQIQPASTNLDMKHKQAEG</sequence>
<evidence type="ECO:0000256" key="5">
    <source>
        <dbReference type="ARBA" id="ARBA00023242"/>
    </source>
</evidence>
<name>A0A5N6N9Z1_9ASTR</name>
<dbReference type="InterPro" id="IPR002487">
    <property type="entry name" value="TF_Kbox"/>
</dbReference>
<dbReference type="PROSITE" id="PS50066">
    <property type="entry name" value="MADS_BOX_2"/>
    <property type="match status" value="1"/>
</dbReference>
<keyword evidence="10" id="KW-1185">Reference proteome</keyword>
<feature type="domain" description="MADS-box" evidence="7">
    <location>
        <begin position="1"/>
        <end position="61"/>
    </location>
</feature>
<evidence type="ECO:0000256" key="3">
    <source>
        <dbReference type="ARBA" id="ARBA00023125"/>
    </source>
</evidence>
<dbReference type="InterPro" id="IPR036879">
    <property type="entry name" value="TF_MADSbox_sf"/>
</dbReference>
<dbReference type="PROSITE" id="PS51297">
    <property type="entry name" value="K_BOX"/>
    <property type="match status" value="1"/>
</dbReference>
<dbReference type="GO" id="GO:0003700">
    <property type="term" value="F:DNA-binding transcription factor activity"/>
    <property type="evidence" value="ECO:0007669"/>
    <property type="project" value="InterPro"/>
</dbReference>
<keyword evidence="3" id="KW-0238">DNA-binding</keyword>
<dbReference type="PRINTS" id="PR00404">
    <property type="entry name" value="MADSDOMAIN"/>
</dbReference>
<evidence type="ECO:0000259" key="8">
    <source>
        <dbReference type="PROSITE" id="PS51297"/>
    </source>
</evidence>
<dbReference type="InterPro" id="IPR002100">
    <property type="entry name" value="TF_MADSbox"/>
</dbReference>
<dbReference type="Pfam" id="PF00319">
    <property type="entry name" value="SRF-TF"/>
    <property type="match status" value="1"/>
</dbReference>
<dbReference type="GO" id="GO:0005634">
    <property type="term" value="C:nucleus"/>
    <property type="evidence" value="ECO:0007669"/>
    <property type="project" value="UniProtKB-SubCell"/>
</dbReference>
<dbReference type="GO" id="GO:0045944">
    <property type="term" value="P:positive regulation of transcription by RNA polymerase II"/>
    <property type="evidence" value="ECO:0007669"/>
    <property type="project" value="InterPro"/>
</dbReference>
<dbReference type="EMBL" id="SZYD01000013">
    <property type="protein sequence ID" value="KAD4386158.1"/>
    <property type="molecule type" value="Genomic_DNA"/>
</dbReference>
<dbReference type="GO" id="GO:0046983">
    <property type="term" value="F:protein dimerization activity"/>
    <property type="evidence" value="ECO:0007669"/>
    <property type="project" value="InterPro"/>
</dbReference>
<reference evidence="9 10" key="1">
    <citation type="submission" date="2019-05" db="EMBL/GenBank/DDBJ databases">
        <title>Mikania micrantha, genome provides insights into the molecular mechanism of rapid growth.</title>
        <authorList>
            <person name="Liu B."/>
        </authorList>
    </citation>
    <scope>NUCLEOTIDE SEQUENCE [LARGE SCALE GENOMIC DNA]</scope>
    <source>
        <strain evidence="9">NLD-2019</strain>
        <tissue evidence="9">Leaf</tissue>
    </source>
</reference>
<keyword evidence="4" id="KW-0804">Transcription</keyword>
<organism evidence="9 10">
    <name type="scientific">Mikania micrantha</name>
    <name type="common">bitter vine</name>
    <dbReference type="NCBI Taxonomy" id="192012"/>
    <lineage>
        <taxon>Eukaryota</taxon>
        <taxon>Viridiplantae</taxon>
        <taxon>Streptophyta</taxon>
        <taxon>Embryophyta</taxon>
        <taxon>Tracheophyta</taxon>
        <taxon>Spermatophyta</taxon>
        <taxon>Magnoliopsida</taxon>
        <taxon>eudicotyledons</taxon>
        <taxon>Gunneridae</taxon>
        <taxon>Pentapetalae</taxon>
        <taxon>asterids</taxon>
        <taxon>campanulids</taxon>
        <taxon>Asterales</taxon>
        <taxon>Asteraceae</taxon>
        <taxon>Asteroideae</taxon>
        <taxon>Heliantheae alliance</taxon>
        <taxon>Eupatorieae</taxon>
        <taxon>Mikania</taxon>
    </lineage>
</organism>
<keyword evidence="6" id="KW-0175">Coiled coil</keyword>
<evidence type="ECO:0008006" key="11">
    <source>
        <dbReference type="Google" id="ProtNLM"/>
    </source>
</evidence>
<dbReference type="SMART" id="SM00432">
    <property type="entry name" value="MADS"/>
    <property type="match status" value="1"/>
</dbReference>
<evidence type="ECO:0000313" key="9">
    <source>
        <dbReference type="EMBL" id="KAD4386158.1"/>
    </source>
</evidence>